<sequence>MKNLYLLAILFSLLFFIGALCLQKREDVATQKSYDAISIDRLKNMLSADHVSISPASINLTGNQLYFNIPLSLSPNLYKQMASVEHFGMQVELPHDIYILSTLEEASLSVASQDIRYTDKHFLEVSFKVPIDHSVLASKEFTSLRQNNLKLHLSFTNAKNKPIASFRDIETEFTS</sequence>
<gene>
    <name evidence="1" type="ORF">HB912_11155</name>
</gene>
<dbReference type="RefSeq" id="WP_185374602.1">
    <property type="nucleotide sequence ID" value="NZ_JAARRM010000005.1"/>
</dbReference>
<dbReference type="Proteomes" id="UP000559885">
    <property type="component" value="Unassembled WGS sequence"/>
</dbReference>
<name>A0A841ZS27_9LIST</name>
<organism evidence="1 2">
    <name type="scientific">Listeria aquatica</name>
    <dbReference type="NCBI Taxonomy" id="1494960"/>
    <lineage>
        <taxon>Bacteria</taxon>
        <taxon>Bacillati</taxon>
        <taxon>Bacillota</taxon>
        <taxon>Bacilli</taxon>
        <taxon>Bacillales</taxon>
        <taxon>Listeriaceae</taxon>
        <taxon>Listeria</taxon>
    </lineage>
</organism>
<evidence type="ECO:0000313" key="2">
    <source>
        <dbReference type="Proteomes" id="UP000559885"/>
    </source>
</evidence>
<reference evidence="1 2" key="1">
    <citation type="submission" date="2020-03" db="EMBL/GenBank/DDBJ databases">
        <title>Soil Listeria distribution.</title>
        <authorList>
            <person name="Liao J."/>
            <person name="Wiedmann M."/>
        </authorList>
    </citation>
    <scope>NUCLEOTIDE SEQUENCE [LARGE SCALE GENOMIC DNA]</scope>
    <source>
        <strain evidence="1 2">FSL L7-1507</strain>
    </source>
</reference>
<protein>
    <submittedName>
        <fullName evidence="1">Uncharacterized protein</fullName>
    </submittedName>
</protein>
<dbReference type="EMBL" id="JAARRM010000005">
    <property type="protein sequence ID" value="MBC1522204.1"/>
    <property type="molecule type" value="Genomic_DNA"/>
</dbReference>
<evidence type="ECO:0000313" key="1">
    <source>
        <dbReference type="EMBL" id="MBC1522204.1"/>
    </source>
</evidence>
<comment type="caution">
    <text evidence="1">The sequence shown here is derived from an EMBL/GenBank/DDBJ whole genome shotgun (WGS) entry which is preliminary data.</text>
</comment>
<dbReference type="AlphaFoldDB" id="A0A841ZS27"/>
<proteinExistence type="predicted"/>
<accession>A0A841ZS27</accession>